<dbReference type="CDD" id="cd23784">
    <property type="entry name" value="RWD_Spc25"/>
    <property type="match status" value="1"/>
</dbReference>
<dbReference type="PANTHER" id="PTHR14281">
    <property type="entry name" value="KINETOCHORE PROTEIN SPC25-RELATED"/>
    <property type="match status" value="1"/>
</dbReference>
<dbReference type="Gene3D" id="3.30.457.50">
    <property type="entry name" value="Chromosome segregation protein Spc25"/>
    <property type="match status" value="1"/>
</dbReference>
<feature type="coiled-coil region" evidence="10">
    <location>
        <begin position="131"/>
        <end position="176"/>
    </location>
</feature>
<dbReference type="GO" id="GO:0007059">
    <property type="term" value="P:chromosome segregation"/>
    <property type="evidence" value="ECO:0007669"/>
    <property type="project" value="InterPro"/>
</dbReference>
<evidence type="ECO:0000256" key="2">
    <source>
        <dbReference type="ARBA" id="ARBA00022454"/>
    </source>
</evidence>
<keyword evidence="2 9" id="KW-0158">Chromosome</keyword>
<evidence type="ECO:0000256" key="3">
    <source>
        <dbReference type="ARBA" id="ARBA00022618"/>
    </source>
</evidence>
<feature type="compositionally biased region" description="Polar residues" evidence="11">
    <location>
        <begin position="16"/>
        <end position="26"/>
    </location>
</feature>
<evidence type="ECO:0000256" key="10">
    <source>
        <dbReference type="SAM" id="Coils"/>
    </source>
</evidence>
<feature type="coiled-coil region" evidence="10">
    <location>
        <begin position="64"/>
        <end position="91"/>
    </location>
</feature>
<evidence type="ECO:0000256" key="4">
    <source>
        <dbReference type="ARBA" id="ARBA00022776"/>
    </source>
</evidence>
<evidence type="ECO:0000256" key="9">
    <source>
        <dbReference type="RuleBase" id="RU367150"/>
    </source>
</evidence>
<dbReference type="AlphaFoldDB" id="A0A316VJM1"/>
<comment type="subunit">
    <text evidence="9">Component of the NDC80 complex.</text>
</comment>
<keyword evidence="14" id="KW-1185">Reference proteome</keyword>
<evidence type="ECO:0000256" key="7">
    <source>
        <dbReference type="ARBA" id="ARBA00023306"/>
    </source>
</evidence>
<keyword evidence="5 9" id="KW-0995">Kinetochore</keyword>
<evidence type="ECO:0000256" key="11">
    <source>
        <dbReference type="SAM" id="MobiDB-lite"/>
    </source>
</evidence>
<dbReference type="RefSeq" id="XP_025358179.1">
    <property type="nucleotide sequence ID" value="XM_025497177.1"/>
</dbReference>
<keyword evidence="3 9" id="KW-0132">Cell division</keyword>
<dbReference type="FunCoup" id="A0A316VJM1">
    <property type="interactions" value="113"/>
</dbReference>
<dbReference type="OrthoDB" id="4056921at2759"/>
<keyword evidence="9" id="KW-0539">Nucleus</keyword>
<dbReference type="PANTHER" id="PTHR14281:SF0">
    <property type="entry name" value="KINETOCHORE PROTEIN SPC25"/>
    <property type="match status" value="1"/>
</dbReference>
<protein>
    <recommendedName>
        <fullName evidence="9">Kinetochore protein SPC25</fullName>
    </recommendedName>
</protein>
<dbReference type="EMBL" id="KZ819602">
    <property type="protein sequence ID" value="PWN37877.1"/>
    <property type="molecule type" value="Genomic_DNA"/>
</dbReference>
<evidence type="ECO:0000256" key="1">
    <source>
        <dbReference type="ARBA" id="ARBA00006379"/>
    </source>
</evidence>
<keyword evidence="6 10" id="KW-0175">Coiled coil</keyword>
<evidence type="ECO:0000313" key="13">
    <source>
        <dbReference type="EMBL" id="PWN37877.1"/>
    </source>
</evidence>
<feature type="region of interest" description="Disordered" evidence="11">
    <location>
        <begin position="1"/>
        <end position="26"/>
    </location>
</feature>
<dbReference type="Proteomes" id="UP000245771">
    <property type="component" value="Unassembled WGS sequence"/>
</dbReference>
<dbReference type="GeneID" id="37018958"/>
<feature type="domain" description="Chromosome segregation protein Spc25 C-terminal" evidence="12">
    <location>
        <begin position="206"/>
        <end position="274"/>
    </location>
</feature>
<comment type="function">
    <text evidence="9">Acts as a component of the essential kinetochore-associated NDC80 complex, which is required for chromosome segregation and spindle checkpoint activity.</text>
</comment>
<keyword evidence="7 9" id="KW-0131">Cell cycle</keyword>
<dbReference type="InterPro" id="IPR013255">
    <property type="entry name" value="Spc25_C"/>
</dbReference>
<reference evidence="13 14" key="1">
    <citation type="journal article" date="2018" name="Mol. Biol. Evol.">
        <title>Broad Genomic Sampling Reveals a Smut Pathogenic Ancestry of the Fungal Clade Ustilaginomycotina.</title>
        <authorList>
            <person name="Kijpornyongpan T."/>
            <person name="Mondo S.J."/>
            <person name="Barry K."/>
            <person name="Sandor L."/>
            <person name="Lee J."/>
            <person name="Lipzen A."/>
            <person name="Pangilinan J."/>
            <person name="LaButti K."/>
            <person name="Hainaut M."/>
            <person name="Henrissat B."/>
            <person name="Grigoriev I.V."/>
            <person name="Spatafora J.W."/>
            <person name="Aime M.C."/>
        </authorList>
    </citation>
    <scope>NUCLEOTIDE SEQUENCE [LARGE SCALE GENOMIC DNA]</scope>
    <source>
        <strain evidence="13 14">MCA 3882</strain>
    </source>
</reference>
<dbReference type="Pfam" id="PF08234">
    <property type="entry name" value="Spindle_Spc25"/>
    <property type="match status" value="1"/>
</dbReference>
<evidence type="ECO:0000256" key="6">
    <source>
        <dbReference type="ARBA" id="ARBA00023054"/>
    </source>
</evidence>
<comment type="similarity">
    <text evidence="1 9">Belongs to the SPC25 family.</text>
</comment>
<dbReference type="GO" id="GO:0051301">
    <property type="term" value="P:cell division"/>
    <property type="evidence" value="ECO:0007669"/>
    <property type="project" value="UniProtKB-UniRule"/>
</dbReference>
<proteinExistence type="inferred from homology"/>
<dbReference type="InterPro" id="IPR045143">
    <property type="entry name" value="Spc25"/>
</dbReference>
<evidence type="ECO:0000256" key="5">
    <source>
        <dbReference type="ARBA" id="ARBA00022838"/>
    </source>
</evidence>
<evidence type="ECO:0000259" key="12">
    <source>
        <dbReference type="Pfam" id="PF08234"/>
    </source>
</evidence>
<dbReference type="GO" id="GO:0005634">
    <property type="term" value="C:nucleus"/>
    <property type="evidence" value="ECO:0007669"/>
    <property type="project" value="UniProtKB-SubCell"/>
</dbReference>
<dbReference type="GO" id="GO:0031262">
    <property type="term" value="C:Ndc80 complex"/>
    <property type="evidence" value="ECO:0007669"/>
    <property type="project" value="InterPro"/>
</dbReference>
<dbReference type="InParanoid" id="A0A316VJM1"/>
<keyword evidence="8 9" id="KW-0137">Centromere</keyword>
<evidence type="ECO:0000256" key="8">
    <source>
        <dbReference type="ARBA" id="ARBA00023328"/>
    </source>
</evidence>
<evidence type="ECO:0000313" key="14">
    <source>
        <dbReference type="Proteomes" id="UP000245771"/>
    </source>
</evidence>
<accession>A0A316VJM1</accession>
<sequence>MGAGKLSSSVSLSASQFGPSSGQNSTGFTFKPHVLLSGINEESGRGKRAILDYSQLNDRIEIFKELMNAHLDQVTNEMEDKRDQHQSTMQDQQSHVNAIKEGIEKQKDDQKTLYQTVAAERQAESSAQSQLALLQASRTSLGQRLTEAEAERDTLQASLEKKKRAFEQRKQRLTQQVRRNRPELIRFNEKLGCRVSADASKSSNRSVIKFTFNLIDPDDWSYEANFVIDASRSQYKIVSAKPALPNEDLQRMLADLNKSRALFTFIKSMRSAFKQEIEKQKHAKKSAQS</sequence>
<gene>
    <name evidence="13" type="ORF">FA14DRAFT_142518</name>
</gene>
<keyword evidence="4 9" id="KW-0498">Mitosis</keyword>
<feature type="compositionally biased region" description="Low complexity" evidence="11">
    <location>
        <begin position="1"/>
        <end position="15"/>
    </location>
</feature>
<comment type="subcellular location">
    <subcellularLocation>
        <location evidence="9">Nucleus</location>
    </subcellularLocation>
    <subcellularLocation>
        <location evidence="9">Chromosome</location>
        <location evidence="9">Centromere</location>
        <location evidence="9">Kinetochore</location>
    </subcellularLocation>
</comment>
<name>A0A316VJM1_9BASI</name>
<organism evidence="13 14">
    <name type="scientific">Meira miltonrushii</name>
    <dbReference type="NCBI Taxonomy" id="1280837"/>
    <lineage>
        <taxon>Eukaryota</taxon>
        <taxon>Fungi</taxon>
        <taxon>Dikarya</taxon>
        <taxon>Basidiomycota</taxon>
        <taxon>Ustilaginomycotina</taxon>
        <taxon>Exobasidiomycetes</taxon>
        <taxon>Exobasidiales</taxon>
        <taxon>Brachybasidiaceae</taxon>
        <taxon>Meira</taxon>
    </lineage>
</organism>
<dbReference type="STRING" id="1280837.A0A316VJM1"/>